<protein>
    <submittedName>
        <fullName evidence="1">Uncharacterized protein</fullName>
    </submittedName>
</protein>
<gene>
    <name evidence="1" type="ORF">EYC80_002355</name>
</gene>
<keyword evidence="2" id="KW-1185">Reference proteome</keyword>
<reference evidence="1 2" key="1">
    <citation type="submission" date="2019-06" db="EMBL/GenBank/DDBJ databases">
        <title>Genome Sequence of the Brown Rot Fungal Pathogen Monilinia laxa.</title>
        <authorList>
            <person name="De Miccolis Angelini R.M."/>
            <person name="Landi L."/>
            <person name="Abate D."/>
            <person name="Pollastro S."/>
            <person name="Romanazzi G."/>
            <person name="Faretra F."/>
        </authorList>
    </citation>
    <scope>NUCLEOTIDE SEQUENCE [LARGE SCALE GENOMIC DNA]</scope>
    <source>
        <strain evidence="1 2">Mlax316</strain>
    </source>
</reference>
<organism evidence="1 2">
    <name type="scientific">Monilinia laxa</name>
    <name type="common">Brown rot fungus</name>
    <name type="synonym">Sclerotinia laxa</name>
    <dbReference type="NCBI Taxonomy" id="61186"/>
    <lineage>
        <taxon>Eukaryota</taxon>
        <taxon>Fungi</taxon>
        <taxon>Dikarya</taxon>
        <taxon>Ascomycota</taxon>
        <taxon>Pezizomycotina</taxon>
        <taxon>Leotiomycetes</taxon>
        <taxon>Helotiales</taxon>
        <taxon>Sclerotiniaceae</taxon>
        <taxon>Monilinia</taxon>
    </lineage>
</organism>
<sequence>MLIHKLYLMDFIIIFHNATSISTTPNAMVSFLIHALGFSFCYELHACKPKQYTSEFLATSDSFPSSSHDRSNKALTLLLLKRRNR</sequence>
<name>A0A5N6K3P5_MONLA</name>
<accession>A0A5N6K3P5</accession>
<dbReference type="AlphaFoldDB" id="A0A5N6K3P5"/>
<evidence type="ECO:0000313" key="2">
    <source>
        <dbReference type="Proteomes" id="UP000326757"/>
    </source>
</evidence>
<proteinExistence type="predicted"/>
<dbReference type="Proteomes" id="UP000326757">
    <property type="component" value="Unassembled WGS sequence"/>
</dbReference>
<evidence type="ECO:0000313" key="1">
    <source>
        <dbReference type="EMBL" id="KAB8296947.1"/>
    </source>
</evidence>
<dbReference type="EMBL" id="VIGI01000008">
    <property type="protein sequence ID" value="KAB8296947.1"/>
    <property type="molecule type" value="Genomic_DNA"/>
</dbReference>
<comment type="caution">
    <text evidence="1">The sequence shown here is derived from an EMBL/GenBank/DDBJ whole genome shotgun (WGS) entry which is preliminary data.</text>
</comment>